<dbReference type="GO" id="GO:0051537">
    <property type="term" value="F:2 iron, 2 sulfur cluster binding"/>
    <property type="evidence" value="ECO:0007669"/>
    <property type="project" value="UniProtKB-KW"/>
</dbReference>
<dbReference type="InterPro" id="IPR036188">
    <property type="entry name" value="FAD/NAD-bd_sf"/>
</dbReference>
<dbReference type="GO" id="GO:0005737">
    <property type="term" value="C:cytoplasm"/>
    <property type="evidence" value="ECO:0007669"/>
    <property type="project" value="TreeGrafter"/>
</dbReference>
<dbReference type="GO" id="GO:0004497">
    <property type="term" value="F:monooxygenase activity"/>
    <property type="evidence" value="ECO:0007669"/>
    <property type="project" value="UniProtKB-ARBA"/>
</dbReference>
<dbReference type="Gene3D" id="3.50.50.60">
    <property type="entry name" value="FAD/NAD(P)-binding domain"/>
    <property type="match status" value="1"/>
</dbReference>
<dbReference type="PANTHER" id="PTHR13847">
    <property type="entry name" value="SARCOSINE DEHYDROGENASE-RELATED"/>
    <property type="match status" value="1"/>
</dbReference>
<evidence type="ECO:0000256" key="5">
    <source>
        <dbReference type="ARBA" id="ARBA00023157"/>
    </source>
</evidence>
<protein>
    <submittedName>
        <fullName evidence="8">FAD-dependent oxidoreductase</fullName>
    </submittedName>
</protein>
<name>A0A2A2IBP8_9BACI</name>
<dbReference type="InterPro" id="IPR036922">
    <property type="entry name" value="Rieske_2Fe-2S_sf"/>
</dbReference>
<accession>A0A2A2IBP8</accession>
<dbReference type="SUPFAM" id="SSF50022">
    <property type="entry name" value="ISP domain"/>
    <property type="match status" value="1"/>
</dbReference>
<gene>
    <name evidence="8" type="ORF">CIL05_11225</name>
</gene>
<comment type="caution">
    <text evidence="8">The sequence shown here is derived from an EMBL/GenBank/DDBJ whole genome shotgun (WGS) entry which is preliminary data.</text>
</comment>
<dbReference type="InterPro" id="IPR038010">
    <property type="entry name" value="YhfW_C"/>
</dbReference>
<dbReference type="GO" id="GO:0016020">
    <property type="term" value="C:membrane"/>
    <property type="evidence" value="ECO:0007669"/>
    <property type="project" value="InterPro"/>
</dbReference>
<dbReference type="InterPro" id="IPR006076">
    <property type="entry name" value="FAD-dep_OxRdtase"/>
</dbReference>
<dbReference type="Proteomes" id="UP000218887">
    <property type="component" value="Unassembled WGS sequence"/>
</dbReference>
<dbReference type="InterPro" id="IPR005805">
    <property type="entry name" value="Rieske_Fe-S_prot_C"/>
</dbReference>
<evidence type="ECO:0000256" key="4">
    <source>
        <dbReference type="ARBA" id="ARBA00023014"/>
    </source>
</evidence>
<keyword evidence="9" id="KW-1185">Reference proteome</keyword>
<dbReference type="PRINTS" id="PR00162">
    <property type="entry name" value="RIESKE"/>
</dbReference>
<dbReference type="AlphaFoldDB" id="A0A2A2IBP8"/>
<dbReference type="Pfam" id="PF01266">
    <property type="entry name" value="DAO"/>
    <property type="match status" value="1"/>
</dbReference>
<keyword evidence="5" id="KW-1015">Disulfide bond</keyword>
<dbReference type="PROSITE" id="PS51296">
    <property type="entry name" value="RIESKE"/>
    <property type="match status" value="1"/>
</dbReference>
<dbReference type="RefSeq" id="WP_095655634.1">
    <property type="nucleotide sequence ID" value="NZ_NPOA01000007.1"/>
</dbReference>
<dbReference type="GO" id="GO:0046872">
    <property type="term" value="F:metal ion binding"/>
    <property type="evidence" value="ECO:0007669"/>
    <property type="project" value="UniProtKB-KW"/>
</dbReference>
<dbReference type="GO" id="GO:0016705">
    <property type="term" value="F:oxidoreductase activity, acting on paired donors, with incorporation or reduction of molecular oxygen"/>
    <property type="evidence" value="ECO:0007669"/>
    <property type="project" value="UniProtKB-ARBA"/>
</dbReference>
<keyword evidence="4" id="KW-0411">Iron-sulfur</keyword>
<reference evidence="8 9" key="1">
    <citation type="submission" date="2017-08" db="EMBL/GenBank/DDBJ databases">
        <title>Virgibacillus indicus sp. nov. and Virgibacillus profoundi sp. nov, two moderately halophilic bacteria isolated from marine sediment by using the Microfluidic Streak Plate.</title>
        <authorList>
            <person name="Xu B."/>
            <person name="Hu B."/>
            <person name="Wang J."/>
            <person name="Zhu Y."/>
            <person name="Huang L."/>
            <person name="Du W."/>
            <person name="Huang Y."/>
        </authorList>
    </citation>
    <scope>NUCLEOTIDE SEQUENCE [LARGE SCALE GENOMIC DNA]</scope>
    <source>
        <strain evidence="8 9">IO3-P3-H5</strain>
    </source>
</reference>
<dbReference type="EMBL" id="NPOA01000007">
    <property type="protein sequence ID" value="PAV29431.1"/>
    <property type="molecule type" value="Genomic_DNA"/>
</dbReference>
<evidence type="ECO:0000256" key="1">
    <source>
        <dbReference type="ARBA" id="ARBA00022714"/>
    </source>
</evidence>
<evidence type="ECO:0000259" key="7">
    <source>
        <dbReference type="PROSITE" id="PS51296"/>
    </source>
</evidence>
<dbReference type="Gene3D" id="3.30.9.10">
    <property type="entry name" value="D-Amino Acid Oxidase, subunit A, domain 2"/>
    <property type="match status" value="1"/>
</dbReference>
<dbReference type="CDD" id="cd03477">
    <property type="entry name" value="Rieske_YhfW_C"/>
    <property type="match status" value="1"/>
</dbReference>
<evidence type="ECO:0000313" key="8">
    <source>
        <dbReference type="EMBL" id="PAV29431.1"/>
    </source>
</evidence>
<evidence type="ECO:0000256" key="2">
    <source>
        <dbReference type="ARBA" id="ARBA00022723"/>
    </source>
</evidence>
<evidence type="ECO:0000313" key="9">
    <source>
        <dbReference type="Proteomes" id="UP000218887"/>
    </source>
</evidence>
<evidence type="ECO:0000256" key="3">
    <source>
        <dbReference type="ARBA" id="ARBA00023004"/>
    </source>
</evidence>
<feature type="domain" description="Rieske" evidence="7">
    <location>
        <begin position="422"/>
        <end position="508"/>
    </location>
</feature>
<dbReference type="Gene3D" id="2.102.10.10">
    <property type="entry name" value="Rieske [2Fe-2S] iron-sulphur domain"/>
    <property type="match status" value="1"/>
</dbReference>
<dbReference type="Pfam" id="PF00355">
    <property type="entry name" value="Rieske"/>
    <property type="match status" value="1"/>
</dbReference>
<keyword evidence="1" id="KW-0001">2Fe-2S</keyword>
<evidence type="ECO:0000256" key="6">
    <source>
        <dbReference type="SAM" id="Coils"/>
    </source>
</evidence>
<sequence length="508" mass="57658">MTDLQMPQFPKPYWRDSVSIPEFPKLDESIKADVGIIGGGITGITAAYLLAKQNLKVVLLDAGVILNGTTGHTTAKITAQHGLIYDELIQHFGPEKALNYYNAAEEAKELIEQTVDSLKIDCEYKKEDAILYTNSESYITKLENEKKAYDQLKIENEFTDKTPLNIPIKSALIMKDQAQFHPLKYLKVLAEESVKQGAQFFEQTTAVDIEYNKHPSIVTRDGHRVTCRYVISASHFPFYDKESFYFSRMYAERSYIIAVKSEKKFPGGMYINAEEPTRSIRAANLDKEELWLIVGENHKTGQGKSTMIHYNELQEFTKKHIGISDFVYRWSAQDLTTLDKLPYIGPATKSEDAILVATGFRKWGMTNGTIAAKILSDRILERDNPYQELFSPARFQADPSIRKFARINADVAKHMVKGKLEYTKNSIDELSADDATVTRINGNRTGVYKDQDNKIHMVDTTCTHLGCEVEWNSGERTWDCPCHGSRFNYTGEVVEGPAKRPLKKVENK</sequence>
<proteinExistence type="predicted"/>
<feature type="coiled-coil region" evidence="6">
    <location>
        <begin position="101"/>
        <end position="162"/>
    </location>
</feature>
<organism evidence="8 9">
    <name type="scientific">Virgibacillus profundi</name>
    <dbReference type="NCBI Taxonomy" id="2024555"/>
    <lineage>
        <taxon>Bacteria</taxon>
        <taxon>Bacillati</taxon>
        <taxon>Bacillota</taxon>
        <taxon>Bacilli</taxon>
        <taxon>Bacillales</taxon>
        <taxon>Bacillaceae</taxon>
        <taxon>Virgibacillus</taxon>
    </lineage>
</organism>
<dbReference type="FunFam" id="2.102.10.10:FF:000014">
    <property type="entry name" value="Oxidoreductase, FAD dependent"/>
    <property type="match status" value="1"/>
</dbReference>
<keyword evidence="3" id="KW-0408">Iron</keyword>
<dbReference type="OrthoDB" id="9767869at2"/>
<dbReference type="InterPro" id="IPR017941">
    <property type="entry name" value="Rieske_2Fe-2S"/>
</dbReference>
<keyword evidence="6" id="KW-0175">Coiled coil</keyword>
<dbReference type="PANTHER" id="PTHR13847:SF274">
    <property type="entry name" value="RIESKE 2FE-2S IRON-SULFUR PROTEIN YHFW-RELATED"/>
    <property type="match status" value="1"/>
</dbReference>
<keyword evidence="2" id="KW-0479">Metal-binding</keyword>
<dbReference type="SUPFAM" id="SSF51905">
    <property type="entry name" value="FAD/NAD(P)-binding domain"/>
    <property type="match status" value="1"/>
</dbReference>